<dbReference type="GO" id="GO:0015031">
    <property type="term" value="P:protein transport"/>
    <property type="evidence" value="ECO:0007669"/>
    <property type="project" value="UniProtKB-KW"/>
</dbReference>
<evidence type="ECO:0000256" key="4">
    <source>
        <dbReference type="ARBA" id="ARBA00022692"/>
    </source>
</evidence>
<gene>
    <name evidence="10" type="ORF">HANVADRAFT_53923</name>
</gene>
<keyword evidence="7 9" id="KW-1133">Transmembrane helix</keyword>
<evidence type="ECO:0000256" key="3">
    <source>
        <dbReference type="ARBA" id="ARBA00022448"/>
    </source>
</evidence>
<reference evidence="11" key="1">
    <citation type="journal article" date="2016" name="Proc. Natl. Acad. Sci. U.S.A.">
        <title>Comparative genomics of biotechnologically important yeasts.</title>
        <authorList>
            <person name="Riley R."/>
            <person name="Haridas S."/>
            <person name="Wolfe K.H."/>
            <person name="Lopes M.R."/>
            <person name="Hittinger C.T."/>
            <person name="Goeker M."/>
            <person name="Salamov A.A."/>
            <person name="Wisecaver J.H."/>
            <person name="Long T.M."/>
            <person name="Calvey C.H."/>
            <person name="Aerts A.L."/>
            <person name="Barry K.W."/>
            <person name="Choi C."/>
            <person name="Clum A."/>
            <person name="Coughlan A.Y."/>
            <person name="Deshpande S."/>
            <person name="Douglass A.P."/>
            <person name="Hanson S.J."/>
            <person name="Klenk H.-P."/>
            <person name="LaButti K.M."/>
            <person name="Lapidus A."/>
            <person name="Lindquist E.A."/>
            <person name="Lipzen A.M."/>
            <person name="Meier-Kolthoff J.P."/>
            <person name="Ohm R.A."/>
            <person name="Otillar R.P."/>
            <person name="Pangilinan J.L."/>
            <person name="Peng Y."/>
            <person name="Rokas A."/>
            <person name="Rosa C.A."/>
            <person name="Scheuner C."/>
            <person name="Sibirny A.A."/>
            <person name="Slot J.C."/>
            <person name="Stielow J.B."/>
            <person name="Sun H."/>
            <person name="Kurtzman C.P."/>
            <person name="Blackwell M."/>
            <person name="Grigoriev I.V."/>
            <person name="Jeffries T.W."/>
        </authorList>
    </citation>
    <scope>NUCLEOTIDE SEQUENCE [LARGE SCALE GENOMIC DNA]</scope>
    <source>
        <strain evidence="11">NRRL Y-1626</strain>
    </source>
</reference>
<keyword evidence="6" id="KW-0653">Protein transport</keyword>
<dbReference type="PANTHER" id="PTHR22601">
    <property type="entry name" value="ISP4 LIKE PROTEIN"/>
    <property type="match status" value="1"/>
</dbReference>
<accession>A0A1B7T9S1</accession>
<evidence type="ECO:0000313" key="11">
    <source>
        <dbReference type="Proteomes" id="UP000092321"/>
    </source>
</evidence>
<sequence>MSDTAKSLEDEVSKKNVDVIEVDSFTEKNEKNAFESSSFSSALVTTESDNTNEEELEFKKEDFSNVMTFGEYTKEEYEQLPSLTIRVIVLAIVISAVISTIDIFFGVRYPSVSISGLVGEMVAYPLGKFWERIIPKKWFIILPALDLDTKKIYQAKIFINPGKFNRKEHTLIYIFINLSISTGLLFDLVYELFFFFTYHLNLGAIFMFNIITYMFSWGLAMVMRPVCVYPTSQIWPEILGPTALLEAFHTTDNANNLLHQVINIHSWNISRFALFCYVFTGSFVAYWIYDLILPFLTYLGAFPSWIKPTSAVLGQVFGIKGGLSMIPITFSWPEIGNISNPLLTPVWSLVNVYSSFVFWGLIMIPALYYSNHWQTAHMPMLSNTIFNTNGTSYVVSEVINTANYTLSMEKYEKYSKVMAPIGMIIQISLQIGAFSAMMVLFFDRFYTDVYLSYKNLMFERNKHHPSPNLKDLHWTFGAASIIIGVVLGCVFFGVWNDLLPIKGFIVSIIIGMIIIIPTAMIEGKSAFSLNMQGFLELVGANWFRGRPLAVTYFYVSSFGFIQHFMHTMQGIKVAIYSHVDMRSTMIVLFGAGIWGSLLSSCVPYWISNHIKGICTADNKYNLTCKSIKTTYTSNILWGLFGHHIFGPGGRYNIVLWFFLVGAMVSLVCVVIRRLRPKNKFFKEYFSPVLFMGGASELPTYTGINYHAWFIVGMFFNFFIHKRYTGWWRRYNLVAAVGMDCGVAISIIIVYFAVQYPGGVSKYTWWGTTVASAGCDSSGCTYKSPSTIKNPSGTW</sequence>
<dbReference type="NCBIfam" id="TIGR00728">
    <property type="entry name" value="OPT_sfam"/>
    <property type="match status" value="1"/>
</dbReference>
<feature type="transmembrane region" description="Helical" evidence="9">
    <location>
        <begin position="501"/>
        <end position="521"/>
    </location>
</feature>
<feature type="transmembrane region" description="Helical" evidence="9">
    <location>
        <begin position="272"/>
        <end position="289"/>
    </location>
</feature>
<feature type="transmembrane region" description="Helical" evidence="9">
    <location>
        <begin position="472"/>
        <end position="494"/>
    </location>
</feature>
<dbReference type="AlphaFoldDB" id="A0A1B7T9S1"/>
<feature type="transmembrane region" description="Helical" evidence="9">
    <location>
        <begin position="547"/>
        <end position="565"/>
    </location>
</feature>
<keyword evidence="4 9" id="KW-0812">Transmembrane</keyword>
<comment type="caution">
    <text evidence="10">The sequence shown here is derived from an EMBL/GenBank/DDBJ whole genome shotgun (WGS) entry which is preliminary data.</text>
</comment>
<feature type="transmembrane region" description="Helical" evidence="9">
    <location>
        <begin position="732"/>
        <end position="753"/>
    </location>
</feature>
<feature type="transmembrane region" description="Helical" evidence="9">
    <location>
        <begin position="350"/>
        <end position="370"/>
    </location>
</feature>
<name>A0A1B7T9S1_9ASCO</name>
<evidence type="ECO:0000256" key="5">
    <source>
        <dbReference type="ARBA" id="ARBA00022856"/>
    </source>
</evidence>
<keyword evidence="8 9" id="KW-0472">Membrane</keyword>
<feature type="transmembrane region" description="Helical" evidence="9">
    <location>
        <begin position="417"/>
        <end position="442"/>
    </location>
</feature>
<evidence type="ECO:0000256" key="9">
    <source>
        <dbReference type="SAM" id="Phobius"/>
    </source>
</evidence>
<keyword evidence="11" id="KW-1185">Reference proteome</keyword>
<feature type="transmembrane region" description="Helical" evidence="9">
    <location>
        <begin position="653"/>
        <end position="671"/>
    </location>
</feature>
<evidence type="ECO:0000256" key="7">
    <source>
        <dbReference type="ARBA" id="ARBA00022989"/>
    </source>
</evidence>
<organism evidence="10 11">
    <name type="scientific">Hanseniaspora valbyensis NRRL Y-1626</name>
    <dbReference type="NCBI Taxonomy" id="766949"/>
    <lineage>
        <taxon>Eukaryota</taxon>
        <taxon>Fungi</taxon>
        <taxon>Dikarya</taxon>
        <taxon>Ascomycota</taxon>
        <taxon>Saccharomycotina</taxon>
        <taxon>Saccharomycetes</taxon>
        <taxon>Saccharomycodales</taxon>
        <taxon>Saccharomycodaceae</taxon>
        <taxon>Hanseniaspora</taxon>
    </lineage>
</organism>
<evidence type="ECO:0000256" key="8">
    <source>
        <dbReference type="ARBA" id="ARBA00023136"/>
    </source>
</evidence>
<dbReference type="Proteomes" id="UP000092321">
    <property type="component" value="Unassembled WGS sequence"/>
</dbReference>
<dbReference type="GO" id="GO:0035673">
    <property type="term" value="F:oligopeptide transmembrane transporter activity"/>
    <property type="evidence" value="ECO:0007669"/>
    <property type="project" value="InterPro"/>
</dbReference>
<dbReference type="Pfam" id="PF03169">
    <property type="entry name" value="OPT"/>
    <property type="match status" value="1"/>
</dbReference>
<dbReference type="GO" id="GO:0016020">
    <property type="term" value="C:membrane"/>
    <property type="evidence" value="ECO:0007669"/>
    <property type="project" value="UniProtKB-SubCell"/>
</dbReference>
<feature type="transmembrane region" description="Helical" evidence="9">
    <location>
        <begin position="83"/>
        <end position="105"/>
    </location>
</feature>
<feature type="transmembrane region" description="Helical" evidence="9">
    <location>
        <begin position="703"/>
        <end position="720"/>
    </location>
</feature>
<keyword evidence="5" id="KW-0571">Peptide transport</keyword>
<dbReference type="OrthoDB" id="9986677at2759"/>
<evidence type="ECO:0000256" key="6">
    <source>
        <dbReference type="ARBA" id="ARBA00022927"/>
    </source>
</evidence>
<dbReference type="InterPro" id="IPR004813">
    <property type="entry name" value="OPT"/>
</dbReference>
<dbReference type="EMBL" id="LXPE01000098">
    <property type="protein sequence ID" value="OBA25453.1"/>
    <property type="molecule type" value="Genomic_DNA"/>
</dbReference>
<evidence type="ECO:0000256" key="1">
    <source>
        <dbReference type="ARBA" id="ARBA00004141"/>
    </source>
</evidence>
<feature type="transmembrane region" description="Helical" evidence="9">
    <location>
        <begin position="171"/>
        <end position="190"/>
    </location>
</feature>
<proteinExistence type="inferred from homology"/>
<evidence type="ECO:0000313" key="10">
    <source>
        <dbReference type="EMBL" id="OBA25453.1"/>
    </source>
</evidence>
<comment type="similarity">
    <text evidence="2">Belongs to the oligopeptide OPT transporter family.</text>
</comment>
<keyword evidence="3" id="KW-0813">Transport</keyword>
<feature type="transmembrane region" description="Helical" evidence="9">
    <location>
        <begin position="586"/>
        <end position="606"/>
    </location>
</feature>
<dbReference type="InterPro" id="IPR004648">
    <property type="entry name" value="Oligpept_transpt"/>
</dbReference>
<evidence type="ECO:0000256" key="2">
    <source>
        <dbReference type="ARBA" id="ARBA00008807"/>
    </source>
</evidence>
<protein>
    <submittedName>
        <fullName evidence="10">OPT superfamily oligopeptide transporter</fullName>
    </submittedName>
</protein>
<comment type="subcellular location">
    <subcellularLocation>
        <location evidence="1">Membrane</location>
        <topology evidence="1">Multi-pass membrane protein</topology>
    </subcellularLocation>
</comment>
<feature type="transmembrane region" description="Helical" evidence="9">
    <location>
        <begin position="196"/>
        <end position="215"/>
    </location>
</feature>